<feature type="domain" description="SH3" evidence="5">
    <location>
        <begin position="1"/>
        <end position="60"/>
    </location>
</feature>
<dbReference type="OrthoDB" id="1716625at2759"/>
<dbReference type="GO" id="GO:0051015">
    <property type="term" value="F:actin filament binding"/>
    <property type="evidence" value="ECO:0007669"/>
    <property type="project" value="TreeGrafter"/>
</dbReference>
<dbReference type="AlphaFoldDB" id="A0A1X2HSW1"/>
<dbReference type="SMART" id="SM00326">
    <property type="entry name" value="SH3"/>
    <property type="match status" value="1"/>
</dbReference>
<evidence type="ECO:0008006" key="9">
    <source>
        <dbReference type="Google" id="ProtNLM"/>
    </source>
</evidence>
<dbReference type="SMART" id="SM00027">
    <property type="entry name" value="EH"/>
    <property type="match status" value="1"/>
</dbReference>
<evidence type="ECO:0000259" key="5">
    <source>
        <dbReference type="PROSITE" id="PS50002"/>
    </source>
</evidence>
<feature type="compositionally biased region" description="Low complexity" evidence="4">
    <location>
        <begin position="229"/>
        <end position="238"/>
    </location>
</feature>
<feature type="compositionally biased region" description="Low complexity" evidence="4">
    <location>
        <begin position="439"/>
        <end position="453"/>
    </location>
</feature>
<dbReference type="InterPro" id="IPR001452">
    <property type="entry name" value="SH3_domain"/>
</dbReference>
<keyword evidence="8" id="KW-1185">Reference proteome</keyword>
<name>A0A1X2HSW1_SYNRA</name>
<feature type="compositionally biased region" description="Low complexity" evidence="4">
    <location>
        <begin position="322"/>
        <end position="354"/>
    </location>
</feature>
<feature type="region of interest" description="Disordered" evidence="4">
    <location>
        <begin position="489"/>
        <end position="517"/>
    </location>
</feature>
<feature type="domain" description="EH" evidence="6">
    <location>
        <begin position="515"/>
        <end position="578"/>
    </location>
</feature>
<dbReference type="STRING" id="13706.A0A1X2HSW1"/>
<dbReference type="EMBL" id="MCGN01000001">
    <property type="protein sequence ID" value="ORZ02643.1"/>
    <property type="molecule type" value="Genomic_DNA"/>
</dbReference>
<dbReference type="Pfam" id="PF12763">
    <property type="entry name" value="EH"/>
    <property type="match status" value="1"/>
</dbReference>
<feature type="compositionally biased region" description="Low complexity" evidence="4">
    <location>
        <begin position="105"/>
        <end position="125"/>
    </location>
</feature>
<feature type="compositionally biased region" description="Polar residues" evidence="4">
    <location>
        <begin position="165"/>
        <end position="187"/>
    </location>
</feature>
<organism evidence="7 8">
    <name type="scientific">Syncephalastrum racemosum</name>
    <name type="common">Filamentous fungus</name>
    <dbReference type="NCBI Taxonomy" id="13706"/>
    <lineage>
        <taxon>Eukaryota</taxon>
        <taxon>Fungi</taxon>
        <taxon>Fungi incertae sedis</taxon>
        <taxon>Mucoromycota</taxon>
        <taxon>Mucoromycotina</taxon>
        <taxon>Mucoromycetes</taxon>
        <taxon>Mucorales</taxon>
        <taxon>Syncephalastraceae</taxon>
        <taxon>Syncephalastrum</taxon>
    </lineage>
</organism>
<dbReference type="OMA" id="RIWKESH"/>
<evidence type="ECO:0000313" key="8">
    <source>
        <dbReference type="Proteomes" id="UP000242180"/>
    </source>
</evidence>
<dbReference type="Pfam" id="PF14604">
    <property type="entry name" value="SH3_9"/>
    <property type="match status" value="1"/>
</dbReference>
<protein>
    <recommendedName>
        <fullName evidence="9">SH3 domain-containing protein</fullName>
    </recommendedName>
</protein>
<feature type="region of interest" description="Disordered" evidence="4">
    <location>
        <begin position="62"/>
        <end position="88"/>
    </location>
</feature>
<feature type="region of interest" description="Disordered" evidence="4">
    <location>
        <begin position="101"/>
        <end position="126"/>
    </location>
</feature>
<dbReference type="InParanoid" id="A0A1X2HSW1"/>
<dbReference type="PROSITE" id="PS50031">
    <property type="entry name" value="EH"/>
    <property type="match status" value="1"/>
</dbReference>
<gene>
    <name evidence="7" type="ORF">BCR43DRAFT_481893</name>
</gene>
<sequence length="585" mass="63005">MKAKALFDCQADDFGELSFTEGDILVEVKASAEEGWYEGRIQHSSRRGLFPYNYVEFLPETPPSTLSSSTWSVIQNENESDTKENKENGRMDPFELAMATPRQPPQVQKSPPQQPQQQQQQQQQQKELLPALNHTPPMAASPRPALAPKPSVVAKPVQLIRPKPSSANKSPVLKQQSSLPLLTSTKTPQDDDDVEEADGYQLVKPSMLRQQGKIIPVIQPSSTPPPPASSSLPSQSHAPKLKPKPAQVNQVLPTKDKTALKPFLGHATSSSSSSSSSPSCASASSLSPPPTSLLNHVPAASNPAPRLPSRPSAARRPRSNARRSPAMTPTSSSTTTSTGTPPASSAFVASSSPPLSRPTLASKSISPRTPTSVSPSKRVQSPFMAAKPTPSLSPPRPSPSTSQAPAVRPKPAQLLNKPSPRLNKTRSASSPQQPPPSLPLRNATNTPHTNAPTLPVRPSAVRARWPPAQQQQEPSLPVDLKPIASASAVLPRTRSQSNGWSAEKKTPPPPPPSRDDARYEALFDTIHDDGIVDAHTAKLIWQRSRVPDETLARIWQQCDPHNAGLLDKMAFIKGMRSIDAFLLAH</sequence>
<keyword evidence="1 3" id="KW-0728">SH3 domain</keyword>
<evidence type="ECO:0000256" key="2">
    <source>
        <dbReference type="ARBA" id="ARBA00022737"/>
    </source>
</evidence>
<dbReference type="Gene3D" id="2.30.30.40">
    <property type="entry name" value="SH3 Domains"/>
    <property type="match status" value="1"/>
</dbReference>
<reference evidence="7 8" key="1">
    <citation type="submission" date="2016-07" db="EMBL/GenBank/DDBJ databases">
        <title>Pervasive Adenine N6-methylation of Active Genes in Fungi.</title>
        <authorList>
            <consortium name="DOE Joint Genome Institute"/>
            <person name="Mondo S.J."/>
            <person name="Dannebaum R.O."/>
            <person name="Kuo R.C."/>
            <person name="Labutti K."/>
            <person name="Haridas S."/>
            <person name="Kuo A."/>
            <person name="Salamov A."/>
            <person name="Ahrendt S.R."/>
            <person name="Lipzen A."/>
            <person name="Sullivan W."/>
            <person name="Andreopoulos W.B."/>
            <person name="Clum A."/>
            <person name="Lindquist E."/>
            <person name="Daum C."/>
            <person name="Ramamoorthy G.K."/>
            <person name="Gryganskyi A."/>
            <person name="Culley D."/>
            <person name="Magnuson J.K."/>
            <person name="James T.Y."/>
            <person name="O'Malley M.A."/>
            <person name="Stajich J.E."/>
            <person name="Spatafora J.W."/>
            <person name="Visel A."/>
            <person name="Grigoriev I.V."/>
        </authorList>
    </citation>
    <scope>NUCLEOTIDE SEQUENCE [LARGE SCALE GENOMIC DNA]</scope>
    <source>
        <strain evidence="7 8">NRRL 2496</strain>
    </source>
</reference>
<evidence type="ECO:0000256" key="3">
    <source>
        <dbReference type="PROSITE-ProRule" id="PRU00192"/>
    </source>
</evidence>
<dbReference type="Gene3D" id="1.10.238.10">
    <property type="entry name" value="EF-hand"/>
    <property type="match status" value="1"/>
</dbReference>
<dbReference type="SUPFAM" id="SSF47473">
    <property type="entry name" value="EF-hand"/>
    <property type="match status" value="1"/>
</dbReference>
<dbReference type="Proteomes" id="UP000242180">
    <property type="component" value="Unassembled WGS sequence"/>
</dbReference>
<evidence type="ECO:0000259" key="6">
    <source>
        <dbReference type="PROSITE" id="PS50031"/>
    </source>
</evidence>
<dbReference type="PANTHER" id="PTHR46218">
    <property type="entry name" value="LASP"/>
    <property type="match status" value="1"/>
</dbReference>
<dbReference type="InterPro" id="IPR051759">
    <property type="entry name" value="LIM-SH3_domain_protein"/>
</dbReference>
<dbReference type="PANTHER" id="PTHR46218:SF4">
    <property type="entry name" value="LIM AND SH3 DOMAIN PROTEIN LASP"/>
    <property type="match status" value="1"/>
</dbReference>
<feature type="compositionally biased region" description="Polar residues" evidence="4">
    <location>
        <begin position="359"/>
        <end position="379"/>
    </location>
</feature>
<feature type="compositionally biased region" description="Low complexity" evidence="4">
    <location>
        <begin position="267"/>
        <end position="312"/>
    </location>
</feature>
<dbReference type="PROSITE" id="PS50002">
    <property type="entry name" value="SH3"/>
    <property type="match status" value="1"/>
</dbReference>
<keyword evidence="2" id="KW-0677">Repeat</keyword>
<dbReference type="PRINTS" id="PR00452">
    <property type="entry name" value="SH3DOMAIN"/>
</dbReference>
<evidence type="ECO:0000256" key="1">
    <source>
        <dbReference type="ARBA" id="ARBA00022443"/>
    </source>
</evidence>
<accession>A0A1X2HSW1</accession>
<comment type="caution">
    <text evidence="7">The sequence shown here is derived from an EMBL/GenBank/DDBJ whole genome shotgun (WGS) entry which is preliminary data.</text>
</comment>
<dbReference type="SUPFAM" id="SSF50044">
    <property type="entry name" value="SH3-domain"/>
    <property type="match status" value="1"/>
</dbReference>
<feature type="compositionally biased region" description="Low complexity" evidence="4">
    <location>
        <begin position="63"/>
        <end position="72"/>
    </location>
</feature>
<evidence type="ECO:0000256" key="4">
    <source>
        <dbReference type="SAM" id="MobiDB-lite"/>
    </source>
</evidence>
<proteinExistence type="predicted"/>
<dbReference type="InterPro" id="IPR000261">
    <property type="entry name" value="EH_dom"/>
</dbReference>
<feature type="region of interest" description="Disordered" evidence="4">
    <location>
        <begin position="161"/>
        <end position="456"/>
    </location>
</feature>
<dbReference type="InterPro" id="IPR036028">
    <property type="entry name" value="SH3-like_dom_sf"/>
</dbReference>
<evidence type="ECO:0000313" key="7">
    <source>
        <dbReference type="EMBL" id="ORZ02643.1"/>
    </source>
</evidence>
<dbReference type="InterPro" id="IPR011992">
    <property type="entry name" value="EF-hand-dom_pair"/>
</dbReference>